<dbReference type="SUPFAM" id="SSF52777">
    <property type="entry name" value="CoA-dependent acyltransferases"/>
    <property type="match status" value="2"/>
</dbReference>
<dbReference type="Pfam" id="PF00668">
    <property type="entry name" value="Condensation"/>
    <property type="match status" value="1"/>
</dbReference>
<dbReference type="Gene3D" id="1.10.1240.100">
    <property type="match status" value="1"/>
</dbReference>
<dbReference type="Gene3D" id="3.40.47.10">
    <property type="match status" value="1"/>
</dbReference>
<dbReference type="Pfam" id="PF21089">
    <property type="entry name" value="PKS_DH_N"/>
    <property type="match status" value="1"/>
</dbReference>
<dbReference type="Pfam" id="PF14765">
    <property type="entry name" value="PS-DH"/>
    <property type="match status" value="1"/>
</dbReference>
<dbReference type="Proteomes" id="UP000323257">
    <property type="component" value="Unassembled WGS sequence"/>
</dbReference>
<dbReference type="SMART" id="SM00823">
    <property type="entry name" value="PKS_PP"/>
    <property type="match status" value="1"/>
</dbReference>
<dbReference type="InterPro" id="IPR036291">
    <property type="entry name" value="NAD(P)-bd_dom_sf"/>
</dbReference>
<dbReference type="PANTHER" id="PTHR43775:SF37">
    <property type="entry name" value="SI:DKEY-61P9.11"/>
    <property type="match status" value="1"/>
</dbReference>
<feature type="active site" description="Proton donor; for dehydratase activity" evidence="7">
    <location>
        <position position="836"/>
    </location>
</feature>
<evidence type="ECO:0000259" key="10">
    <source>
        <dbReference type="PROSITE" id="PS52019"/>
    </source>
</evidence>
<feature type="region of interest" description="C-terminal hotdog fold" evidence="7">
    <location>
        <begin position="775"/>
        <end position="926"/>
    </location>
</feature>
<keyword evidence="6 11" id="KW-0808">Transferase</keyword>
<dbReference type="Gene3D" id="3.40.50.720">
    <property type="entry name" value="NAD(P)-binding Rossmann-like Domain"/>
    <property type="match status" value="1"/>
</dbReference>
<dbReference type="InterPro" id="IPR020841">
    <property type="entry name" value="PKS_Beta-ketoAc_synthase_dom"/>
</dbReference>
<dbReference type="PROSITE" id="PS00012">
    <property type="entry name" value="PHOSPHOPANTETHEINE"/>
    <property type="match status" value="1"/>
</dbReference>
<dbReference type="InterPro" id="IPR001242">
    <property type="entry name" value="Condensation_dom"/>
</dbReference>
<feature type="domain" description="Ketosynthase family 3 (KS3)" evidence="9">
    <location>
        <begin position="22"/>
        <end position="445"/>
    </location>
</feature>
<dbReference type="Pfam" id="PF02801">
    <property type="entry name" value="Ketoacyl-synt_C"/>
    <property type="match status" value="1"/>
</dbReference>
<dbReference type="InterPro" id="IPR049900">
    <property type="entry name" value="PKS_mFAS_DH"/>
</dbReference>
<dbReference type="InterPro" id="IPR049490">
    <property type="entry name" value="C883_1060-like_KR_N"/>
</dbReference>
<comment type="cofactor">
    <cofactor evidence="1">
        <name>pantetheine 4'-phosphate</name>
        <dbReference type="ChEBI" id="CHEBI:47942"/>
    </cofactor>
</comment>
<feature type="active site" description="Proton acceptor; for dehydratase activity" evidence="7">
    <location>
        <position position="665"/>
    </location>
</feature>
<dbReference type="InterPro" id="IPR050091">
    <property type="entry name" value="PKS_NRPS_Biosynth_Enz"/>
</dbReference>
<dbReference type="InterPro" id="IPR016039">
    <property type="entry name" value="Thiolase-like"/>
</dbReference>
<dbReference type="PROSITE" id="PS52004">
    <property type="entry name" value="KS3_2"/>
    <property type="match status" value="1"/>
</dbReference>
<evidence type="ECO:0000256" key="7">
    <source>
        <dbReference type="PROSITE-ProRule" id="PRU01363"/>
    </source>
</evidence>
<feature type="region of interest" description="N-terminal hotdog fold" evidence="7">
    <location>
        <begin position="634"/>
        <end position="760"/>
    </location>
</feature>
<feature type="domain" description="Carrier" evidence="8">
    <location>
        <begin position="1455"/>
        <end position="1530"/>
    </location>
</feature>
<dbReference type="GO" id="GO:0005886">
    <property type="term" value="C:plasma membrane"/>
    <property type="evidence" value="ECO:0007669"/>
    <property type="project" value="TreeGrafter"/>
</dbReference>
<evidence type="ECO:0000256" key="1">
    <source>
        <dbReference type="ARBA" id="ARBA00001957"/>
    </source>
</evidence>
<feature type="domain" description="PKS/mFAS DH" evidence="10">
    <location>
        <begin position="634"/>
        <end position="926"/>
    </location>
</feature>
<dbReference type="InterPro" id="IPR014030">
    <property type="entry name" value="Ketoacyl_synth_N"/>
</dbReference>
<reference evidence="11 12" key="1">
    <citation type="submission" date="2019-07" db="EMBL/GenBank/DDBJ databases">
        <title>Genomic Encyclopedia of Type Strains, Phase III (KMG-III): the genomes of soil and plant-associated and newly described type strains.</title>
        <authorList>
            <person name="Whitman W."/>
        </authorList>
    </citation>
    <scope>NUCLEOTIDE SEQUENCE [LARGE SCALE GENOMIC DNA]</scope>
    <source>
        <strain evidence="11 12">BL24</strain>
    </source>
</reference>
<dbReference type="InterPro" id="IPR049552">
    <property type="entry name" value="PKS_DH_N"/>
</dbReference>
<dbReference type="EMBL" id="VNHS01000003">
    <property type="protein sequence ID" value="TYP76740.1"/>
    <property type="molecule type" value="Genomic_DNA"/>
</dbReference>
<organism evidence="11 12">
    <name type="scientific">Paenibacillus methanolicus</name>
    <dbReference type="NCBI Taxonomy" id="582686"/>
    <lineage>
        <taxon>Bacteria</taxon>
        <taxon>Bacillati</taxon>
        <taxon>Bacillota</taxon>
        <taxon>Bacilli</taxon>
        <taxon>Bacillales</taxon>
        <taxon>Paenibacillaceae</taxon>
        <taxon>Paenibacillus</taxon>
    </lineage>
</organism>
<protein>
    <submittedName>
        <fullName evidence="11">Acyl transferase domain-containing protein</fullName>
    </submittedName>
</protein>
<evidence type="ECO:0000256" key="6">
    <source>
        <dbReference type="ARBA" id="ARBA00022679"/>
    </source>
</evidence>
<dbReference type="Pfam" id="PF08659">
    <property type="entry name" value="KR"/>
    <property type="match status" value="1"/>
</dbReference>
<dbReference type="InterPro" id="IPR023213">
    <property type="entry name" value="CAT-like_dom_sf"/>
</dbReference>
<dbReference type="CDD" id="cd08953">
    <property type="entry name" value="KR_2_SDR_x"/>
    <property type="match status" value="1"/>
</dbReference>
<evidence type="ECO:0000256" key="4">
    <source>
        <dbReference type="ARBA" id="ARBA00022450"/>
    </source>
</evidence>
<dbReference type="UniPathway" id="UPA01003"/>
<dbReference type="GO" id="GO:0004312">
    <property type="term" value="F:fatty acid synthase activity"/>
    <property type="evidence" value="ECO:0007669"/>
    <property type="project" value="TreeGrafter"/>
</dbReference>
<dbReference type="SUPFAM" id="SSF51735">
    <property type="entry name" value="NAD(P)-binding Rossmann-fold domains"/>
    <property type="match status" value="2"/>
</dbReference>
<dbReference type="Pfam" id="PF00109">
    <property type="entry name" value="ketoacyl-synt"/>
    <property type="match status" value="1"/>
</dbReference>
<dbReference type="InterPro" id="IPR049551">
    <property type="entry name" value="PKS_DH_C"/>
</dbReference>
<dbReference type="Gene3D" id="3.30.559.30">
    <property type="entry name" value="Nonribosomal peptide synthetase, condensation domain"/>
    <property type="match status" value="1"/>
</dbReference>
<dbReference type="FunFam" id="1.10.1200.10:FF:000005">
    <property type="entry name" value="Nonribosomal peptide synthetase 1"/>
    <property type="match status" value="1"/>
</dbReference>
<dbReference type="RefSeq" id="WP_187434150.1">
    <property type="nucleotide sequence ID" value="NZ_VNHS01000003.1"/>
</dbReference>
<dbReference type="InterPro" id="IPR057326">
    <property type="entry name" value="KR_dom"/>
</dbReference>
<keyword evidence="4" id="KW-0596">Phosphopantetheine</keyword>
<dbReference type="SMART" id="SM00826">
    <property type="entry name" value="PKS_DH"/>
    <property type="match status" value="1"/>
</dbReference>
<keyword evidence="5" id="KW-0597">Phosphoprotein</keyword>
<evidence type="ECO:0000256" key="2">
    <source>
        <dbReference type="ARBA" id="ARBA00003299"/>
    </source>
</evidence>
<comment type="pathway">
    <text evidence="3">Antibiotic biosynthesis; bacillaene biosynthesis.</text>
</comment>
<accession>A0A5S5CEH1</accession>
<comment type="caution">
    <text evidence="11">The sequence shown here is derived from an EMBL/GenBank/DDBJ whole genome shotgun (WGS) entry which is preliminary data.</text>
</comment>
<evidence type="ECO:0000313" key="12">
    <source>
        <dbReference type="Proteomes" id="UP000323257"/>
    </source>
</evidence>
<dbReference type="InterPro" id="IPR006162">
    <property type="entry name" value="Ppantetheine_attach_site"/>
</dbReference>
<dbReference type="CDD" id="cd00833">
    <property type="entry name" value="PKS"/>
    <property type="match status" value="1"/>
</dbReference>
<dbReference type="InterPro" id="IPR014031">
    <property type="entry name" value="Ketoacyl_synth_C"/>
</dbReference>
<dbReference type="GO" id="GO:0006633">
    <property type="term" value="P:fatty acid biosynthetic process"/>
    <property type="evidence" value="ECO:0007669"/>
    <property type="project" value="TreeGrafter"/>
</dbReference>
<dbReference type="InterPro" id="IPR042104">
    <property type="entry name" value="PKS_dehydratase_sf"/>
</dbReference>
<dbReference type="PROSITE" id="PS50075">
    <property type="entry name" value="CARRIER"/>
    <property type="match status" value="1"/>
</dbReference>
<dbReference type="SMART" id="SM00822">
    <property type="entry name" value="PKS_KR"/>
    <property type="match status" value="1"/>
</dbReference>
<dbReference type="InterPro" id="IPR009081">
    <property type="entry name" value="PP-bd_ACP"/>
</dbReference>
<dbReference type="InterPro" id="IPR036736">
    <property type="entry name" value="ACP-like_sf"/>
</dbReference>
<dbReference type="InterPro" id="IPR013968">
    <property type="entry name" value="PKS_KR"/>
</dbReference>
<dbReference type="GO" id="GO:0071770">
    <property type="term" value="P:DIM/DIP cell wall layer assembly"/>
    <property type="evidence" value="ECO:0007669"/>
    <property type="project" value="TreeGrafter"/>
</dbReference>
<sequence>MLKFDQVQLKELTTLRSEKASHESIAVIGIGLRFPLADRVETFWDNLKQQVDCVRDIPDSREQDARDLMQHLGIRLETDSFAQIAYLDEIDTFDYGFFHLSPKEASLMDPNQRLFLQTAVTAIEDAGYGGHQLAGSRTGVYVGYGSEAVYHRLIASVEPNALPMAVAGNSKPIIASRLAYGMDFKGPNMLIDTTCSSSLVAVHMACQALRNGECETAIAGGSQIHLIPARQTEIGIESSDGRTKTFDDRSDGTGSGEGVAAILLKPLRAALRDNDRIYAVIKGSAVNHDGASNGITAPNALAQEDVLVRAWENAGIDPESISYIEAHGTGTKLGDPIEIDGITKAFRRYTDRKGFCGVGSVKSNVGHLDHAAGIAGLIKAILAVHHKEIPATMHYQVPNRNIRFENSPVYVVDRHLEWERGQTPRRCGVSSFGISGTNCHVVLEEAPAPAVHAEADSASPYVLTISARSESAMREWIERYQERLLNHKEANIRDICYVSNTGRGHYSHRLAVVAASMNDLRNKLSQLHHESLNDLKLPGVFYGYQRAGANKPNGDSAHDLTRQLTLGEESRQSAAERLSELYVQGEDIDWETFYQGARPRKVSLPTYPFAKNRCWLEKKESIALSRSQGTMPQAPLIDRCLVKSMSTEIYATSFASDRHWVLNEHRMMNEGLLVGTGYLEMVLQAVGPRLDGAIAEFRDVQFIQPLRLRDDEAREVHLVLDTGTQPRIGFTIASATEDENGCEHWVEHATGTIELRSREATIPRVDIEAIRNRASSDYLIPDIDAYQRETIFEFGPRWRNLAEMYVGETELLSYLQTPEAFEGEIKDYTLHPALMDNALTTVPLVRRNLPESMLPAPPVFLPFSYRSIKLYTRLRKRLYSHVRLKEPITEQTELVAFDITFADESGQVIAEIEDYTLKKVRAAAPVRDEDPLFHQLQWVSFDTTLRAAANVGEVLLLANDNKWTQRFRQELQSKGIPAIQASWGDEYRKLGPDEYAVNGSQDDFERLIADLNARNLTHVVHLYAFDDQSVASEQELDRALEKGVYSLLHAVKAIGSQTWNQAIEIVCAVKQAHEVTGQEDELFPQHASLLGLAKVIPEEYANVRCRCIDADETFSPELLTEALLDGLDSHAAAFRQGQWYREQLRELDIRERTEKPFQLQRTGVYLVTGGTGGIGLELGKFLASREKINLVFLQRTPMPDRSEWEQIRQANDPASKLVRQIAAIESIERSGANVECHAVDVASYEAMRSLLLALRARLGSIRGVIHSAGVAGDGLMWNKTDEDFARVLAPKIAGTWHLHQLTAQDPLDFFVLCSSYNTIAGFAGQSDYTAANAYLDAFGAYRAKQNQPVLTINWPVWKETGMAFDRQASEDGLLKAIPTSQALHAFERLLRTDVSRAHVGELNWNGSFHGKTIRDLGIDLSPSLKQEIDRIAARGSLPSAADQHEEVVLEGNEAGVYSDWEKRLAQLWHDILGFSSFRLDDDFYDLGGDSISAMMLVSDLKSKYQIEVPLQEIFRRPTIQQLAQFIADKAEVKSGSEGSRSISLTAEKAYYPVSSVQRRMYLIHQANRRDLSYQLPRMIQIDGAFDRARFVAAFQQLVRRHETLRTSFHIVEGQIVQKIHPQLELAIEAFEPSDEGAEELMARFVRPFDLEQAPLIRVGLKRQSEDLHYLLFDIHHIIADGTSLTLLVKEFVQLYQGHSLAELPIQYKDYAIWHNELAGTNEMETKAAYWHRQFAGSLPVLELPLDYPRGSQPDQPEGSQISFKADSALSSALKAAASSQGLTLFMMLFGAYSLLLSKCSGQEEVIVGFPIAGRERSETEPLIGMFVNTLAIRSFPQEEKSLGQYLEEIKQSSLEAYANQDYPFEKLIEALDQTWEPDRNPLFDALFVMQNMESPVFRLDELTFTPLETRARTIPFDLELEVIEDQGEIRFHLFYAGRLFKKETMERFSADFVHLLNIMADNGDRLIRDVRLASRLNKADDLLADVLDISF</sequence>
<dbReference type="Gene3D" id="3.30.559.10">
    <property type="entry name" value="Chloramphenicol acetyltransferase-like domain"/>
    <property type="match status" value="1"/>
</dbReference>
<dbReference type="SUPFAM" id="SSF53901">
    <property type="entry name" value="Thiolase-like"/>
    <property type="match status" value="1"/>
</dbReference>
<dbReference type="SUPFAM" id="SSF47336">
    <property type="entry name" value="ACP-like"/>
    <property type="match status" value="1"/>
</dbReference>
<dbReference type="GO" id="GO:0031177">
    <property type="term" value="F:phosphopantetheine binding"/>
    <property type="evidence" value="ECO:0007669"/>
    <property type="project" value="InterPro"/>
</dbReference>
<dbReference type="SMART" id="SM00825">
    <property type="entry name" value="PKS_KS"/>
    <property type="match status" value="1"/>
</dbReference>
<dbReference type="PROSITE" id="PS52019">
    <property type="entry name" value="PKS_MFAS_DH"/>
    <property type="match status" value="1"/>
</dbReference>
<name>A0A5S5CEH1_9BACL</name>
<comment type="function">
    <text evidence="2">Involved in some intermediate steps for the synthesis of the antibiotic polyketide bacillaene which is involved in secondary metabolism.</text>
</comment>
<dbReference type="InterPro" id="IPR020807">
    <property type="entry name" value="PKS_DH"/>
</dbReference>
<dbReference type="Pfam" id="PF00550">
    <property type="entry name" value="PP-binding"/>
    <property type="match status" value="1"/>
</dbReference>
<dbReference type="Gene3D" id="3.10.129.110">
    <property type="entry name" value="Polyketide synthase dehydratase"/>
    <property type="match status" value="1"/>
</dbReference>
<dbReference type="CDD" id="cd19531">
    <property type="entry name" value="LCL_NRPS-like"/>
    <property type="match status" value="1"/>
</dbReference>
<evidence type="ECO:0000259" key="9">
    <source>
        <dbReference type="PROSITE" id="PS52004"/>
    </source>
</evidence>
<dbReference type="GO" id="GO:0005737">
    <property type="term" value="C:cytoplasm"/>
    <property type="evidence" value="ECO:0007669"/>
    <property type="project" value="TreeGrafter"/>
</dbReference>
<gene>
    <name evidence="11" type="ORF">BCM02_103404</name>
</gene>
<dbReference type="PANTHER" id="PTHR43775">
    <property type="entry name" value="FATTY ACID SYNTHASE"/>
    <property type="match status" value="1"/>
</dbReference>
<dbReference type="Pfam" id="PF21394">
    <property type="entry name" value="Beta-ketacyl_N"/>
    <property type="match status" value="1"/>
</dbReference>
<evidence type="ECO:0000256" key="5">
    <source>
        <dbReference type="ARBA" id="ARBA00022553"/>
    </source>
</evidence>
<dbReference type="Gene3D" id="1.10.1200.10">
    <property type="entry name" value="ACP-like"/>
    <property type="match status" value="1"/>
</dbReference>
<proteinExistence type="predicted"/>
<dbReference type="Pfam" id="PF22621">
    <property type="entry name" value="CurL-like_PKS_C"/>
    <property type="match status" value="1"/>
</dbReference>
<evidence type="ECO:0000256" key="3">
    <source>
        <dbReference type="ARBA" id="ARBA00004789"/>
    </source>
</evidence>
<keyword evidence="12" id="KW-1185">Reference proteome</keyword>
<evidence type="ECO:0000259" key="8">
    <source>
        <dbReference type="PROSITE" id="PS50075"/>
    </source>
</evidence>
<evidence type="ECO:0000313" key="11">
    <source>
        <dbReference type="EMBL" id="TYP76740.1"/>
    </source>
</evidence>
<dbReference type="InterPro" id="IPR020806">
    <property type="entry name" value="PKS_PP-bd"/>
</dbReference>